<organism evidence="9 10">
    <name type="scientific">Platysternon megacephalum</name>
    <name type="common">big-headed turtle</name>
    <dbReference type="NCBI Taxonomy" id="55544"/>
    <lineage>
        <taxon>Eukaryota</taxon>
        <taxon>Metazoa</taxon>
        <taxon>Chordata</taxon>
        <taxon>Craniata</taxon>
        <taxon>Vertebrata</taxon>
        <taxon>Euteleostomi</taxon>
        <taxon>Archelosauria</taxon>
        <taxon>Testudinata</taxon>
        <taxon>Testudines</taxon>
        <taxon>Cryptodira</taxon>
        <taxon>Durocryptodira</taxon>
        <taxon>Testudinoidea</taxon>
        <taxon>Platysternidae</taxon>
        <taxon>Platysternon</taxon>
    </lineage>
</organism>
<comment type="caution">
    <text evidence="9">The sequence shown here is derived from an EMBL/GenBank/DDBJ whole genome shotgun (WGS) entry which is preliminary data.</text>
</comment>
<proteinExistence type="predicted"/>
<dbReference type="PANTHER" id="PTHR14167:SF81">
    <property type="entry name" value="ENDOPHILIN-A"/>
    <property type="match status" value="1"/>
</dbReference>
<dbReference type="Proteomes" id="UP000297703">
    <property type="component" value="Unassembled WGS sequence"/>
</dbReference>
<name>A0A4D9F1W3_9SAUR</name>
<dbReference type="STRING" id="55544.A0A4D9F1W3"/>
<feature type="coiled-coil region" evidence="6">
    <location>
        <begin position="439"/>
        <end position="491"/>
    </location>
</feature>
<evidence type="ECO:0000259" key="8">
    <source>
        <dbReference type="PROSITE" id="PS50002"/>
    </source>
</evidence>
<feature type="domain" description="SH3" evidence="8">
    <location>
        <begin position="203"/>
        <end position="264"/>
    </location>
</feature>
<feature type="compositionally biased region" description="Basic and acidic residues" evidence="7">
    <location>
        <begin position="426"/>
        <end position="436"/>
    </location>
</feature>
<dbReference type="InterPro" id="IPR050384">
    <property type="entry name" value="Endophilin_SH3RF"/>
</dbReference>
<feature type="region of interest" description="Disordered" evidence="7">
    <location>
        <begin position="494"/>
        <end position="513"/>
    </location>
</feature>
<dbReference type="PRINTS" id="PR00499">
    <property type="entry name" value="P67PHOX"/>
</dbReference>
<dbReference type="InterPro" id="IPR001452">
    <property type="entry name" value="SH3_domain"/>
</dbReference>
<evidence type="ECO:0000313" key="9">
    <source>
        <dbReference type="EMBL" id="TFK13318.1"/>
    </source>
</evidence>
<keyword evidence="3 6" id="KW-0175">Coiled coil</keyword>
<dbReference type="PANTHER" id="PTHR14167">
    <property type="entry name" value="SH3 DOMAIN-CONTAINING"/>
    <property type="match status" value="1"/>
</dbReference>
<gene>
    <name evidence="9" type="ORF">DR999_PMT03271</name>
</gene>
<protein>
    <submittedName>
        <fullName evidence="9">Synaptic vesicle glycoprotein 2B</fullName>
    </submittedName>
</protein>
<feature type="domain" description="SH3" evidence="8">
    <location>
        <begin position="82"/>
        <end position="141"/>
    </location>
</feature>
<evidence type="ECO:0000256" key="6">
    <source>
        <dbReference type="SAM" id="Coils"/>
    </source>
</evidence>
<comment type="subcellular location">
    <subcellularLocation>
        <location evidence="1">Membrane</location>
        <topology evidence="1">Peripheral membrane protein</topology>
    </subcellularLocation>
</comment>
<evidence type="ECO:0000256" key="4">
    <source>
        <dbReference type="ARBA" id="ARBA00023136"/>
    </source>
</evidence>
<dbReference type="PROSITE" id="PS50002">
    <property type="entry name" value="SH3"/>
    <property type="match status" value="3"/>
</dbReference>
<dbReference type="OrthoDB" id="73680at2759"/>
<evidence type="ECO:0000256" key="5">
    <source>
        <dbReference type="PROSITE-ProRule" id="PRU00192"/>
    </source>
</evidence>
<evidence type="ECO:0000256" key="2">
    <source>
        <dbReference type="ARBA" id="ARBA00022443"/>
    </source>
</evidence>
<feature type="region of interest" description="Disordered" evidence="7">
    <location>
        <begin position="276"/>
        <end position="364"/>
    </location>
</feature>
<dbReference type="InterPro" id="IPR036028">
    <property type="entry name" value="SH3-like_dom_sf"/>
</dbReference>
<dbReference type="CDD" id="cd12142">
    <property type="entry name" value="SH3_D21-like"/>
    <property type="match status" value="1"/>
</dbReference>
<keyword evidence="10" id="KW-1185">Reference proteome</keyword>
<dbReference type="Pfam" id="PF07653">
    <property type="entry name" value="SH3_2"/>
    <property type="match status" value="2"/>
</dbReference>
<reference evidence="9 10" key="2">
    <citation type="submission" date="2019-04" db="EMBL/GenBank/DDBJ databases">
        <title>The genome sequence of big-headed turtle.</title>
        <authorList>
            <person name="Gong S."/>
        </authorList>
    </citation>
    <scope>NUCLEOTIDE SEQUENCE [LARGE SCALE GENOMIC DNA]</scope>
    <source>
        <strain evidence="9">DO16091913</strain>
        <tissue evidence="9">Muscle</tissue>
    </source>
</reference>
<dbReference type="PRINTS" id="PR00452">
    <property type="entry name" value="SH3DOMAIN"/>
</dbReference>
<dbReference type="Pfam" id="PF14604">
    <property type="entry name" value="SH3_9"/>
    <property type="match status" value="1"/>
</dbReference>
<keyword evidence="4" id="KW-0472">Membrane</keyword>
<accession>A0A4D9F1W3</accession>
<evidence type="ECO:0000256" key="1">
    <source>
        <dbReference type="ARBA" id="ARBA00004170"/>
    </source>
</evidence>
<feature type="region of interest" description="Disordered" evidence="7">
    <location>
        <begin position="379"/>
        <end position="436"/>
    </location>
</feature>
<keyword evidence="2 5" id="KW-0728">SH3 domain</keyword>
<dbReference type="SUPFAM" id="SSF50044">
    <property type="entry name" value="SH3-domain"/>
    <property type="match status" value="3"/>
</dbReference>
<evidence type="ECO:0000256" key="7">
    <source>
        <dbReference type="SAM" id="MobiDB-lite"/>
    </source>
</evidence>
<dbReference type="AlphaFoldDB" id="A0A4D9F1W3"/>
<dbReference type="SMART" id="SM00326">
    <property type="entry name" value="SH3"/>
    <property type="match status" value="3"/>
</dbReference>
<evidence type="ECO:0000313" key="10">
    <source>
        <dbReference type="Proteomes" id="UP000297703"/>
    </source>
</evidence>
<feature type="compositionally biased region" description="Pro residues" evidence="7">
    <location>
        <begin position="392"/>
        <end position="401"/>
    </location>
</feature>
<dbReference type="InterPro" id="IPR035468">
    <property type="entry name" value="SH3D21_SH3"/>
</dbReference>
<sequence length="513" mass="56584">MGEVLVLVDFAGQRDDELQLKAGDIVQKVESGLEEGWLQGELAGKTGLFPRQFVQEIPASLMADGGRRCPRSIRFAKKPPVQGQRWCKVNFSYTPEKADELQLKAGELVQILQEIEDGWWLGRKNGQVGAFPSNFVQELDRLPPGLVAPEPLPKNGAGKQRPKLTDETFIIKEAEKPEPPKKLEKPIPAAQSPPPSQPLQPYCEAEYCKAMFDYEPELQDELPLKRGDVVLVLCKETEDEGWWEGECGGKRGLFPDNFVMLLQPLVPKIKAVVPSRSQESIFRPEKKVSSASKVELRPPHEPKEPKVQKKMDLPKMNLPASKKAAPAPPVPAKTKLASSLAGRPPCTPTNCAPASAEKNKPKDPDANCFDAVLISNAKLSHPTTTRPKMPGRKPPSQPPACSPHVKAPLVPAKSSLQARELQPPESRGDPPKAQEKLSLEELVAELRSLRILMDLMRVQHQKDMEELKMEIKEEQAKRMVLQVEIESMKQMPALKGAGAAGPGSELDELPATL</sequence>
<evidence type="ECO:0000256" key="3">
    <source>
        <dbReference type="ARBA" id="ARBA00023054"/>
    </source>
</evidence>
<dbReference type="EMBL" id="QXTE01000016">
    <property type="protein sequence ID" value="TFK13318.1"/>
    <property type="molecule type" value="Genomic_DNA"/>
</dbReference>
<feature type="compositionally biased region" description="Basic and acidic residues" evidence="7">
    <location>
        <begin position="282"/>
        <end position="313"/>
    </location>
</feature>
<feature type="domain" description="SH3" evidence="8">
    <location>
        <begin position="1"/>
        <end position="59"/>
    </location>
</feature>
<feature type="compositionally biased region" description="Basic and acidic residues" evidence="7">
    <location>
        <begin position="173"/>
        <end position="185"/>
    </location>
</feature>
<dbReference type="Gene3D" id="2.30.30.40">
    <property type="entry name" value="SH3 Domains"/>
    <property type="match status" value="3"/>
</dbReference>
<reference evidence="9 10" key="1">
    <citation type="submission" date="2019-04" db="EMBL/GenBank/DDBJ databases">
        <title>Draft genome of the big-headed turtle Platysternon megacephalum.</title>
        <authorList>
            <person name="Gong S."/>
        </authorList>
    </citation>
    <scope>NUCLEOTIDE SEQUENCE [LARGE SCALE GENOMIC DNA]</scope>
    <source>
        <strain evidence="9">DO16091913</strain>
        <tissue evidence="9">Muscle</tissue>
    </source>
</reference>
<feature type="region of interest" description="Disordered" evidence="7">
    <location>
        <begin position="173"/>
        <end position="199"/>
    </location>
</feature>
<dbReference type="CDD" id="cd11874">
    <property type="entry name" value="SH3_CD2AP-like_2"/>
    <property type="match status" value="1"/>
</dbReference>